<feature type="transmembrane region" description="Helical" evidence="1">
    <location>
        <begin position="12"/>
        <end position="30"/>
    </location>
</feature>
<dbReference type="eggNOG" id="ENOG50338XF">
    <property type="taxonomic scope" value="Bacteria"/>
</dbReference>
<organism evidence="3 4">
    <name type="scientific">Catonella morbi ATCC 51271</name>
    <dbReference type="NCBI Taxonomy" id="592026"/>
    <lineage>
        <taxon>Bacteria</taxon>
        <taxon>Bacillati</taxon>
        <taxon>Bacillota</taxon>
        <taxon>Clostridia</taxon>
        <taxon>Lachnospirales</taxon>
        <taxon>Lachnospiraceae</taxon>
        <taxon>Catonella</taxon>
    </lineage>
</organism>
<gene>
    <name evidence="3" type="ORF">GCWU0000282_001369</name>
</gene>
<evidence type="ECO:0000259" key="2">
    <source>
        <dbReference type="Pfam" id="PF19789"/>
    </source>
</evidence>
<accession>V2XMG9</accession>
<comment type="caution">
    <text evidence="3">The sequence shown here is derived from an EMBL/GenBank/DDBJ whole genome shotgun (WGS) entry which is preliminary data.</text>
</comment>
<dbReference type="HOGENOM" id="CLU_093427_0_0_9"/>
<name>V2XMG9_9FIRM</name>
<keyword evidence="1" id="KW-0472">Membrane</keyword>
<dbReference type="Proteomes" id="UP000018227">
    <property type="component" value="Unassembled WGS sequence"/>
</dbReference>
<dbReference type="Pfam" id="PF19789">
    <property type="entry name" value="DUF6273"/>
    <property type="match status" value="1"/>
</dbReference>
<keyword evidence="4" id="KW-1185">Reference proteome</keyword>
<protein>
    <recommendedName>
        <fullName evidence="2">DUF6273 domain-containing protein</fullName>
    </recommendedName>
</protein>
<dbReference type="EMBL" id="ACIL03000011">
    <property type="protein sequence ID" value="ESL03379.1"/>
    <property type="molecule type" value="Genomic_DNA"/>
</dbReference>
<proteinExistence type="predicted"/>
<sequence>MNKVKKILTSKVFIITLLFTVIAFISLIAYKGVIGKDTISSIVYNNFKGKDDYRVYVKEDGKYVPFLVIANEYVPGSTLLLRESILSELRRVNEYNSYYKDSEIDRFLNGEYYNSLKEIHHLIKNTSIEIYSKEAIGFSGNETEYINRHIFLLSRKELGSDFENEGKKLDYFNKTENRISYYNGEATSWVHQGEATSWLLRTPVGSYFSAVFSATYDGAVSIGNAFSLYGIRPAFCVDSSAKIKKKEGIVNGKKVYVLE</sequence>
<keyword evidence="1" id="KW-0812">Transmembrane</keyword>
<evidence type="ECO:0000256" key="1">
    <source>
        <dbReference type="SAM" id="Phobius"/>
    </source>
</evidence>
<dbReference type="InterPro" id="IPR046240">
    <property type="entry name" value="DUF6273"/>
</dbReference>
<evidence type="ECO:0000313" key="4">
    <source>
        <dbReference type="Proteomes" id="UP000018227"/>
    </source>
</evidence>
<feature type="domain" description="DUF6273" evidence="2">
    <location>
        <begin position="76"/>
        <end position="239"/>
    </location>
</feature>
<keyword evidence="1" id="KW-1133">Transmembrane helix</keyword>
<dbReference type="STRING" id="592026.GCWU0000282_001369"/>
<evidence type="ECO:0000313" key="3">
    <source>
        <dbReference type="EMBL" id="ESL03379.1"/>
    </source>
</evidence>
<reference evidence="3 4" key="1">
    <citation type="submission" date="2013-06" db="EMBL/GenBank/DDBJ databases">
        <authorList>
            <person name="Weinstock G."/>
            <person name="Sodergren E."/>
            <person name="Clifton S."/>
            <person name="Fulton L."/>
            <person name="Fulton B."/>
            <person name="Courtney L."/>
            <person name="Fronick C."/>
            <person name="Harrison M."/>
            <person name="Strong C."/>
            <person name="Farmer C."/>
            <person name="Delahaunty K."/>
            <person name="Markovic C."/>
            <person name="Hall O."/>
            <person name="Minx P."/>
            <person name="Tomlinson C."/>
            <person name="Mitreva M."/>
            <person name="Nelson J."/>
            <person name="Hou S."/>
            <person name="Wollam A."/>
            <person name="Pepin K.H."/>
            <person name="Johnson M."/>
            <person name="Bhonagiri V."/>
            <person name="Nash W.E."/>
            <person name="Warren W."/>
            <person name="Chinwalla A."/>
            <person name="Mardis E.R."/>
            <person name="Wilson R.K."/>
        </authorList>
    </citation>
    <scope>NUCLEOTIDE SEQUENCE [LARGE SCALE GENOMIC DNA]</scope>
    <source>
        <strain evidence="3 4">ATCC 51271</strain>
    </source>
</reference>
<dbReference type="AlphaFoldDB" id="V2XMG9"/>
<dbReference type="RefSeq" id="WP_023354249.1">
    <property type="nucleotide sequence ID" value="NZ_KI535367.1"/>
</dbReference>